<dbReference type="Pfam" id="PF12784">
    <property type="entry name" value="PDDEXK_2"/>
    <property type="match status" value="1"/>
</dbReference>
<dbReference type="AlphaFoldDB" id="A0A1I1DFN6"/>
<reference evidence="1 2" key="1">
    <citation type="submission" date="2016-10" db="EMBL/GenBank/DDBJ databases">
        <authorList>
            <person name="de Groot N.N."/>
        </authorList>
    </citation>
    <scope>NUCLEOTIDE SEQUENCE [LARGE SCALE GENOMIC DNA]</scope>
    <source>
        <strain evidence="1 2">DSM 6793</strain>
    </source>
</reference>
<sequence>MLGNLDNEVIFKKAFTDKTVFKAFVRDILGIEVEVEKIETEKKFEPKIGYVDFELDIFAESIDKRICIEIQRIEYDHHFDRFLHYFLMLIAEQQRNSKEYNIERTVYVIVVLTAPYKISEKNGKPILDEVLLLNLNPQTLQGEIRDLYGHQFVCLNPNHPNNETPQQIRDWLDLIYQSIHSPERPVLNTKNEGIRKAVELISFDNLTPEERAKAKDKEAAKVVLAKTEQHTKLEIAKNGISKGYSNEIIADLTGLTVEQIEALRNKKD</sequence>
<evidence type="ECO:0000313" key="1">
    <source>
        <dbReference type="EMBL" id="SFB71580.1"/>
    </source>
</evidence>
<keyword evidence="2" id="KW-1185">Reference proteome</keyword>
<accession>A0A1I1DFN6</accession>
<name>A0A1I1DFN6_9BACT</name>
<gene>
    <name evidence="1" type="ORF">SAMN05421780_10165</name>
</gene>
<proteinExistence type="predicted"/>
<protein>
    <submittedName>
        <fullName evidence="1">PD-(D/E)XK nuclease family transposase</fullName>
    </submittedName>
</protein>
<dbReference type="RefSeq" id="WP_091505602.1">
    <property type="nucleotide sequence ID" value="NZ_FOLE01000001.1"/>
</dbReference>
<dbReference type="OrthoDB" id="5622732at2"/>
<dbReference type="Proteomes" id="UP000199514">
    <property type="component" value="Unassembled WGS sequence"/>
</dbReference>
<organism evidence="1 2">
    <name type="scientific">Flexibacter flexilis DSM 6793</name>
    <dbReference type="NCBI Taxonomy" id="927664"/>
    <lineage>
        <taxon>Bacteria</taxon>
        <taxon>Pseudomonadati</taxon>
        <taxon>Bacteroidota</taxon>
        <taxon>Cytophagia</taxon>
        <taxon>Cytophagales</taxon>
        <taxon>Flexibacteraceae</taxon>
        <taxon>Flexibacter</taxon>
    </lineage>
</organism>
<evidence type="ECO:0000313" key="2">
    <source>
        <dbReference type="Proteomes" id="UP000199514"/>
    </source>
</evidence>
<dbReference type="EMBL" id="FOLE01000001">
    <property type="protein sequence ID" value="SFB71580.1"/>
    <property type="molecule type" value="Genomic_DNA"/>
</dbReference>